<accession>A0A4T0X4R4</accession>
<keyword evidence="2" id="KW-1185">Reference proteome</keyword>
<proteinExistence type="predicted"/>
<evidence type="ECO:0000313" key="1">
    <source>
        <dbReference type="EMBL" id="TID30441.1"/>
    </source>
</evidence>
<dbReference type="Proteomes" id="UP000307173">
    <property type="component" value="Unassembled WGS sequence"/>
</dbReference>
<dbReference type="OrthoDB" id="3997696at2759"/>
<reference evidence="1 2" key="1">
    <citation type="journal article" date="2019" name="Front. Genet.">
        <title>Whole-Genome Sequencing of the Opportunistic Yeast Pathogen Candida inconspicua Uncovers Its Hybrid Origin.</title>
        <authorList>
            <person name="Mixao V."/>
            <person name="Hansen A.P."/>
            <person name="Saus E."/>
            <person name="Boekhout T."/>
            <person name="Lass-Florl C."/>
            <person name="Gabaldon T."/>
        </authorList>
    </citation>
    <scope>NUCLEOTIDE SEQUENCE [LARGE SCALE GENOMIC DNA]</scope>
    <source>
        <strain evidence="1 2">CBS 180</strain>
    </source>
</reference>
<evidence type="ECO:0000313" key="2">
    <source>
        <dbReference type="Proteomes" id="UP000307173"/>
    </source>
</evidence>
<protein>
    <submittedName>
        <fullName evidence="1">Uncharacterized protein</fullName>
    </submittedName>
</protein>
<dbReference type="EMBL" id="SELW01000142">
    <property type="protein sequence ID" value="TID30441.1"/>
    <property type="molecule type" value="Genomic_DNA"/>
</dbReference>
<organism evidence="1 2">
    <name type="scientific">Pichia inconspicua</name>
    <dbReference type="NCBI Taxonomy" id="52247"/>
    <lineage>
        <taxon>Eukaryota</taxon>
        <taxon>Fungi</taxon>
        <taxon>Dikarya</taxon>
        <taxon>Ascomycota</taxon>
        <taxon>Saccharomycotina</taxon>
        <taxon>Pichiomycetes</taxon>
        <taxon>Pichiales</taxon>
        <taxon>Pichiaceae</taxon>
        <taxon>Pichia</taxon>
    </lineage>
</organism>
<gene>
    <name evidence="1" type="ORF">CANINC_000952</name>
</gene>
<dbReference type="AlphaFoldDB" id="A0A4T0X4R4"/>
<sequence length="587" mass="69628">MQTVRRYTNQVIRQYSTDTATEVPLVSKKLTPLDYRTNKTDSITKILSLWIKEHGNGELKDKFHPFRKLYTNPIRQKLPEEPANIKSIRFTEIGEGKKAQTVKYFNELVRFSYPNKFTLVYKEVQSLYKKFRSYTEIKDAYFYFHVKKNNTLAIGKLLRNDYYYETPATYLSLLDSFDISKNSKNSLKEINSLMFKLRRNRIPVTNELLYKLYYTIPRQCRGPIKEVYEPFDLEYNYPKSFDEWKQLLEDRKVQLSHATYIQLVNSMIREFRIIEGLNLIYKLVVFYKVEIPPALAKFTVDQILSHEPDLGLPAALYMQRISGCQLKQYAALKITRNLTYWKDLNENILELIKQFVKFNADGKKGFIDSINERVMNDSKLLEFWELPPNEEISKIWSQTYEGDDNFFKPGTDFDKINEITNLFPTNIKILRLIEEIDELLINDNKIAIWNEKLNNLKHDKAVFIKGCNYVIQKLILNYKFSEIVTFIELLKPEFNLEYENYLRLINAIIISNKFERDELEFCTMLLSKLELYHTSFKKEFLDKNPVLNKILDASNNAANKELLEKSWLKYVEEVKKDASFEKIIESL</sequence>
<name>A0A4T0X4R4_9ASCO</name>
<comment type="caution">
    <text evidence="1">The sequence shown here is derived from an EMBL/GenBank/DDBJ whole genome shotgun (WGS) entry which is preliminary data.</text>
</comment>